<dbReference type="EMBL" id="PPFX01000002">
    <property type="protein sequence ID" value="PNU21481.1"/>
    <property type="molecule type" value="Genomic_DNA"/>
</dbReference>
<accession>A0A2K2HE24</accession>
<dbReference type="OrthoDB" id="9097160at2"/>
<dbReference type="Proteomes" id="UP000236340">
    <property type="component" value="Unassembled WGS sequence"/>
</dbReference>
<feature type="transmembrane region" description="Helical" evidence="1">
    <location>
        <begin position="101"/>
        <end position="119"/>
    </location>
</feature>
<keyword evidence="1" id="KW-1133">Transmembrane helix</keyword>
<feature type="transmembrane region" description="Helical" evidence="1">
    <location>
        <begin position="76"/>
        <end position="95"/>
    </location>
</feature>
<dbReference type="PANTHER" id="PTHR34821:SF2">
    <property type="entry name" value="INNER MEMBRANE PROTEIN YDCZ"/>
    <property type="match status" value="1"/>
</dbReference>
<reference evidence="2 3" key="1">
    <citation type="journal article" date="2018" name="Genome Announc.">
        <title>Genome Sequence of Geothermobacter sp. HR-1 Iron Reducer from the Loihi Seamount.</title>
        <authorList>
            <person name="Smith H."/>
            <person name="Abuyen K."/>
            <person name="Tremblay J."/>
            <person name="Savalia P."/>
            <person name="Perez-Rodriguez I."/>
            <person name="Emerson D."/>
            <person name="Tully B."/>
            <person name="Amend J."/>
        </authorList>
    </citation>
    <scope>NUCLEOTIDE SEQUENCE [LARGE SCALE GENOMIC DNA]</scope>
    <source>
        <strain evidence="2 3">HR-1</strain>
    </source>
</reference>
<dbReference type="InterPro" id="IPR006750">
    <property type="entry name" value="YdcZ"/>
</dbReference>
<evidence type="ECO:0000313" key="3">
    <source>
        <dbReference type="Proteomes" id="UP000236340"/>
    </source>
</evidence>
<keyword evidence="1" id="KW-0812">Transmembrane</keyword>
<gene>
    <name evidence="2" type="ORF">C2E25_01055</name>
</gene>
<dbReference type="AlphaFoldDB" id="A0A2K2HE24"/>
<protein>
    <recommendedName>
        <fullName evidence="4">Transporter family-2 protein</fullName>
    </recommendedName>
</protein>
<feature type="transmembrane region" description="Helical" evidence="1">
    <location>
        <begin position="40"/>
        <end position="60"/>
    </location>
</feature>
<evidence type="ECO:0008006" key="4">
    <source>
        <dbReference type="Google" id="ProtNLM"/>
    </source>
</evidence>
<dbReference type="PANTHER" id="PTHR34821">
    <property type="entry name" value="INNER MEMBRANE PROTEIN YDCZ"/>
    <property type="match status" value="1"/>
</dbReference>
<organism evidence="2 3">
    <name type="scientific">Geothermobacter hydrogeniphilus</name>
    <dbReference type="NCBI Taxonomy" id="1969733"/>
    <lineage>
        <taxon>Bacteria</taxon>
        <taxon>Pseudomonadati</taxon>
        <taxon>Thermodesulfobacteriota</taxon>
        <taxon>Desulfuromonadia</taxon>
        <taxon>Desulfuromonadales</taxon>
        <taxon>Geothermobacteraceae</taxon>
        <taxon>Geothermobacter</taxon>
    </lineage>
</organism>
<evidence type="ECO:0000313" key="2">
    <source>
        <dbReference type="EMBL" id="PNU21481.1"/>
    </source>
</evidence>
<keyword evidence="1" id="KW-0472">Membrane</keyword>
<dbReference type="Pfam" id="PF04657">
    <property type="entry name" value="DMT_YdcZ"/>
    <property type="match status" value="1"/>
</dbReference>
<sequence>MRLFMSANLIFLLMALAAGISIPTQAGINAQLNLFTRSPVLAATVSFAVGTLTLVVYALLARTPLPSPESLSGHPWWVWTGGILGAFFVASTVVLAPRLGASTMVVLVLAGQMIASLLLDHYGWLGYPVHTVSVGRIAGVVLVCLGVVLVRWF</sequence>
<comment type="caution">
    <text evidence="2">The sequence shown here is derived from an EMBL/GenBank/DDBJ whole genome shotgun (WGS) entry which is preliminary data.</text>
</comment>
<name>A0A2K2HE24_9BACT</name>
<proteinExistence type="predicted"/>
<evidence type="ECO:0000256" key="1">
    <source>
        <dbReference type="SAM" id="Phobius"/>
    </source>
</evidence>
<dbReference type="GO" id="GO:0005886">
    <property type="term" value="C:plasma membrane"/>
    <property type="evidence" value="ECO:0007669"/>
    <property type="project" value="TreeGrafter"/>
</dbReference>
<feature type="transmembrane region" description="Helical" evidence="1">
    <location>
        <begin position="131"/>
        <end position="152"/>
    </location>
</feature>